<dbReference type="Proteomes" id="UP000646365">
    <property type="component" value="Unassembled WGS sequence"/>
</dbReference>
<dbReference type="AlphaFoldDB" id="A0A8J2YY10"/>
<dbReference type="GO" id="GO:0030973">
    <property type="term" value="F:molybdate ion binding"/>
    <property type="evidence" value="ECO:0007669"/>
    <property type="project" value="TreeGrafter"/>
</dbReference>
<protein>
    <submittedName>
        <fullName evidence="2">Molybdenum ABC transporter substrate-binding protein</fullName>
    </submittedName>
</protein>
<dbReference type="Gene3D" id="3.40.190.10">
    <property type="entry name" value="Periplasmic binding protein-like II"/>
    <property type="match status" value="2"/>
</dbReference>
<dbReference type="PANTHER" id="PTHR30632">
    <property type="entry name" value="MOLYBDATE-BINDING PERIPLASMIC PROTEIN"/>
    <property type="match status" value="1"/>
</dbReference>
<evidence type="ECO:0000313" key="3">
    <source>
        <dbReference type="Proteomes" id="UP000646365"/>
    </source>
</evidence>
<keyword evidence="3" id="KW-1185">Reference proteome</keyword>
<dbReference type="GO" id="GO:0015689">
    <property type="term" value="P:molybdate ion transport"/>
    <property type="evidence" value="ECO:0007669"/>
    <property type="project" value="TreeGrafter"/>
</dbReference>
<sequence>MPNVQGRSMWGAVLVAAAMVAAWPAAANDVHLLTTGAYRQVAQALIPQYEAASGNKVVVESDTAGGIIRKIEGGQPFDLVVLTTQAVGDLVTEGKLLSDSATDLAKVGIGVAVRTGAPHPDVGSVDAFKHMLIKAKSIAYIDPKAGGSSGIYVSGLIERMGLTRKLRRRTVLVNGGLVADQVVNGKAEVALQQISELANYPGVDLVGPLPREIQNYTVYGAGVSQSAAEPGAARALLAVFAGPNAAPVLEARGMQPPGA</sequence>
<evidence type="ECO:0000313" key="2">
    <source>
        <dbReference type="EMBL" id="GGF34112.1"/>
    </source>
</evidence>
<evidence type="ECO:0000256" key="1">
    <source>
        <dbReference type="SAM" id="SignalP"/>
    </source>
</evidence>
<dbReference type="EMBL" id="BMJQ01000012">
    <property type="protein sequence ID" value="GGF34112.1"/>
    <property type="molecule type" value="Genomic_DNA"/>
</dbReference>
<name>A0A8J2YY10_9PROT</name>
<dbReference type="SUPFAM" id="SSF53850">
    <property type="entry name" value="Periplasmic binding protein-like II"/>
    <property type="match status" value="1"/>
</dbReference>
<feature type="signal peptide" evidence="1">
    <location>
        <begin position="1"/>
        <end position="27"/>
    </location>
</feature>
<gene>
    <name evidence="2" type="ORF">GCM10011611_45420</name>
</gene>
<feature type="chain" id="PRO_5035234592" evidence="1">
    <location>
        <begin position="28"/>
        <end position="259"/>
    </location>
</feature>
<dbReference type="PANTHER" id="PTHR30632:SF11">
    <property type="entry name" value="BLR4797 PROTEIN"/>
    <property type="match status" value="1"/>
</dbReference>
<dbReference type="InterPro" id="IPR050682">
    <property type="entry name" value="ModA/WtpA"/>
</dbReference>
<accession>A0A8J2YY10</accession>
<keyword evidence="1" id="KW-0732">Signal</keyword>
<dbReference type="Pfam" id="PF13531">
    <property type="entry name" value="SBP_bac_11"/>
    <property type="match status" value="1"/>
</dbReference>
<comment type="caution">
    <text evidence="2">The sequence shown here is derived from an EMBL/GenBank/DDBJ whole genome shotgun (WGS) entry which is preliminary data.</text>
</comment>
<proteinExistence type="predicted"/>
<organism evidence="2 3">
    <name type="scientific">Aliidongia dinghuensis</name>
    <dbReference type="NCBI Taxonomy" id="1867774"/>
    <lineage>
        <taxon>Bacteria</taxon>
        <taxon>Pseudomonadati</taxon>
        <taxon>Pseudomonadota</taxon>
        <taxon>Alphaproteobacteria</taxon>
        <taxon>Rhodospirillales</taxon>
        <taxon>Dongiaceae</taxon>
        <taxon>Aliidongia</taxon>
    </lineage>
</organism>
<reference evidence="2" key="2">
    <citation type="submission" date="2020-09" db="EMBL/GenBank/DDBJ databases">
        <authorList>
            <person name="Sun Q."/>
            <person name="Zhou Y."/>
        </authorList>
    </citation>
    <scope>NUCLEOTIDE SEQUENCE</scope>
    <source>
        <strain evidence="2">CGMCC 1.15725</strain>
    </source>
</reference>
<reference evidence="2" key="1">
    <citation type="journal article" date="2014" name="Int. J. Syst. Evol. Microbiol.">
        <title>Complete genome sequence of Corynebacterium casei LMG S-19264T (=DSM 44701T), isolated from a smear-ripened cheese.</title>
        <authorList>
            <consortium name="US DOE Joint Genome Institute (JGI-PGF)"/>
            <person name="Walter F."/>
            <person name="Albersmeier A."/>
            <person name="Kalinowski J."/>
            <person name="Ruckert C."/>
        </authorList>
    </citation>
    <scope>NUCLEOTIDE SEQUENCE</scope>
    <source>
        <strain evidence="2">CGMCC 1.15725</strain>
    </source>
</reference>